<keyword evidence="9" id="KW-1185">Reference proteome</keyword>
<evidence type="ECO:0000256" key="3">
    <source>
        <dbReference type="ARBA" id="ARBA00023306"/>
    </source>
</evidence>
<dbReference type="OrthoDB" id="379794at2759"/>
<dbReference type="EMBL" id="NLAX01000008">
    <property type="protein sequence ID" value="PKS11408.1"/>
    <property type="molecule type" value="Genomic_DNA"/>
</dbReference>
<dbReference type="VEuPathDB" id="FungiDB:jhhlp_003171"/>
<comment type="similarity">
    <text evidence="1">Belongs to the ataxin-10 family.</text>
</comment>
<organism evidence="8 9">
    <name type="scientific">Lomentospora prolificans</name>
    <dbReference type="NCBI Taxonomy" id="41688"/>
    <lineage>
        <taxon>Eukaryota</taxon>
        <taxon>Fungi</taxon>
        <taxon>Dikarya</taxon>
        <taxon>Ascomycota</taxon>
        <taxon>Pezizomycotina</taxon>
        <taxon>Sordariomycetes</taxon>
        <taxon>Hypocreomycetidae</taxon>
        <taxon>Microascales</taxon>
        <taxon>Microascaceae</taxon>
        <taxon>Lomentospora</taxon>
    </lineage>
</organism>
<protein>
    <recommendedName>
        <fullName evidence="5">Ataxin-10 homolog</fullName>
    </recommendedName>
</protein>
<keyword evidence="2" id="KW-0132">Cell division</keyword>
<dbReference type="PANTHER" id="PTHR13255:SF0">
    <property type="entry name" value="ATAXIN-10"/>
    <property type="match status" value="1"/>
</dbReference>
<name>A0A2N3NG59_9PEZI</name>
<dbReference type="AlphaFoldDB" id="A0A2N3NG59"/>
<dbReference type="InParanoid" id="A0A2N3NG59"/>
<feature type="compositionally biased region" description="Low complexity" evidence="6">
    <location>
        <begin position="1"/>
        <end position="25"/>
    </location>
</feature>
<dbReference type="InterPro" id="IPR019156">
    <property type="entry name" value="Ataxin-10_domain"/>
</dbReference>
<feature type="region of interest" description="Disordered" evidence="6">
    <location>
        <begin position="921"/>
        <end position="945"/>
    </location>
</feature>
<sequence>MSAAESSSAQPATSAPTLSLAPSPSRGESIEEKCLLASLITIECHFTGRPVLGPKSTCQAITLLSKSLAKTQDEDVRTRKFGPNVEMWVYLRKIFQAAIPSLANRALGPLEGPDVAASYPQSANLIVKNFATIKEDVQILDILMQIARNVLVSDSRPVPQDLCAASRFDKMAYKTIVLCAYVTNNSKAPGSEDTTAESFEKVLEIHDLFKRLLVTTLQQTHNWVVGHSWNKNQLFLDVLFDETESEQAPDSGTLVKPRWTEPDTEVARVEVQNWLARNSTLDPSATTLLKDYTDHHINKPPGPLEPLSPLAWNWAPNGPVDPPTQEENATPVWDPNATTKWDQDRRYLRTSHEIDTWWTTVVGSNFEDVTTMQSVQAAKEELLTARKTLLESWAEEDTSSAKDPSSPISYGSRLHHDDDAMTSGILTEIPNILDPRQIEALYMIIKTCILDSHGDGLTPCGENLQKTRCKMFLALNSGRSLFKEMLVYVGIWVLDDTALVYQVMRDIVLALHHNSLIPTAWHRVSSYKSFVLSPAQSVLLRLVGDIFCSTTSHMEDVSQQEKNRLFKLIHFFFSFFRTSLVPEYLAVMHVQAQIREGKMQASEFRMDYWEMQRAKAALIQYLEFIEMVAEVPETRKLLIEWEAPYDLIAILTALEAAVPKLPLVDMSSGQPKAVRQPGSSIGSSSPREHQHHHGHHHHHSHHAHHYHHLHHDSRYFHDAHSDLDSDNESFDSTGPMDMSSQHSRDMCREQGSRESYREQGSKYAWAGTKAPILTILATLLQPPPGRSTPGNPDVQRQVLQYNGLSTLLNCVSYDGYQPLSRERVTLCLKWLVEGNKDAAEWFKELFKHTEAAGKAFAADLARETREAAADLQKQRRAALAMQAGGTAAGGSSTAQQNTPVTSVRVDGVQGQLPVRVKPNTKREEPRGVGIQGGGGLTQMEEDFMA</sequence>
<evidence type="ECO:0000313" key="9">
    <source>
        <dbReference type="Proteomes" id="UP000233524"/>
    </source>
</evidence>
<feature type="domain" description="Ataxin-10" evidence="7">
    <location>
        <begin position="791"/>
        <end position="848"/>
    </location>
</feature>
<dbReference type="GO" id="GO:0005829">
    <property type="term" value="C:cytosol"/>
    <property type="evidence" value="ECO:0007669"/>
    <property type="project" value="TreeGrafter"/>
</dbReference>
<feature type="region of interest" description="Disordered" evidence="6">
    <location>
        <begin position="667"/>
        <end position="710"/>
    </location>
</feature>
<feature type="compositionally biased region" description="Basic residues" evidence="6">
    <location>
        <begin position="689"/>
        <end position="710"/>
    </location>
</feature>
<proteinExistence type="inferred from homology"/>
<evidence type="ECO:0000256" key="1">
    <source>
        <dbReference type="ARBA" id="ARBA00008384"/>
    </source>
</evidence>
<gene>
    <name evidence="8" type="ORF">jhhlp_003171</name>
</gene>
<evidence type="ECO:0000256" key="2">
    <source>
        <dbReference type="ARBA" id="ARBA00022618"/>
    </source>
</evidence>
<dbReference type="PANTHER" id="PTHR13255">
    <property type="entry name" value="ATAXIN-10"/>
    <property type="match status" value="1"/>
</dbReference>
<comment type="caution">
    <text evidence="8">The sequence shown here is derived from an EMBL/GenBank/DDBJ whole genome shotgun (WGS) entry which is preliminary data.</text>
</comment>
<evidence type="ECO:0000256" key="5">
    <source>
        <dbReference type="ARBA" id="ARBA00044801"/>
    </source>
</evidence>
<evidence type="ECO:0000313" key="8">
    <source>
        <dbReference type="EMBL" id="PKS11408.1"/>
    </source>
</evidence>
<dbReference type="STRING" id="41688.A0A2N3NG59"/>
<reference evidence="8 9" key="1">
    <citation type="journal article" date="2017" name="G3 (Bethesda)">
        <title>First Draft Genome Sequence of the Pathogenic Fungus Lomentospora prolificans (Formerly Scedosporium prolificans).</title>
        <authorList>
            <person name="Luo R."/>
            <person name="Zimin A."/>
            <person name="Workman R."/>
            <person name="Fan Y."/>
            <person name="Pertea G."/>
            <person name="Grossman N."/>
            <person name="Wear M.P."/>
            <person name="Jia B."/>
            <person name="Miller H."/>
            <person name="Casadevall A."/>
            <person name="Timp W."/>
            <person name="Zhang S.X."/>
            <person name="Salzberg S.L."/>
        </authorList>
    </citation>
    <scope>NUCLEOTIDE SEQUENCE [LARGE SCALE GENOMIC DNA]</scope>
    <source>
        <strain evidence="8 9">JHH-5317</strain>
    </source>
</reference>
<feature type="compositionally biased region" description="Basic and acidic residues" evidence="6">
    <location>
        <begin position="742"/>
        <end position="755"/>
    </location>
</feature>
<feature type="region of interest" description="Disordered" evidence="6">
    <location>
        <begin position="1"/>
        <end position="26"/>
    </location>
</feature>
<dbReference type="Proteomes" id="UP000233524">
    <property type="component" value="Unassembled WGS sequence"/>
</dbReference>
<dbReference type="Pfam" id="PF09759">
    <property type="entry name" value="Atx10homo_assoc"/>
    <property type="match status" value="1"/>
</dbReference>
<dbReference type="GO" id="GO:0051301">
    <property type="term" value="P:cell division"/>
    <property type="evidence" value="ECO:0007669"/>
    <property type="project" value="UniProtKB-KW"/>
</dbReference>
<evidence type="ECO:0000256" key="6">
    <source>
        <dbReference type="SAM" id="MobiDB-lite"/>
    </source>
</evidence>
<evidence type="ECO:0000256" key="4">
    <source>
        <dbReference type="ARBA" id="ARBA00044746"/>
    </source>
</evidence>
<comment type="function">
    <text evidence="4">May play a role in the regulation of cytokinesis.</text>
</comment>
<dbReference type="InterPro" id="IPR051374">
    <property type="entry name" value="Ataxin-10/CTR86_families"/>
</dbReference>
<keyword evidence="3" id="KW-0131">Cell cycle</keyword>
<feature type="region of interest" description="Disordered" evidence="6">
    <location>
        <begin position="724"/>
        <end position="755"/>
    </location>
</feature>
<accession>A0A2N3NG59</accession>
<evidence type="ECO:0000259" key="7">
    <source>
        <dbReference type="Pfam" id="PF09759"/>
    </source>
</evidence>